<dbReference type="Gramene" id="rna19947">
    <property type="protein sequence ID" value="RHN71287.1"/>
    <property type="gene ID" value="gene19947"/>
</dbReference>
<dbReference type="AlphaFoldDB" id="A0A396J7V9"/>
<protein>
    <submittedName>
        <fullName evidence="1">Uncharacterized protein</fullName>
    </submittedName>
</protein>
<gene>
    <name evidence="1" type="ORF">MtrunA17_Chr3g0144561</name>
</gene>
<evidence type="ECO:0000313" key="1">
    <source>
        <dbReference type="EMBL" id="RHN71287.1"/>
    </source>
</evidence>
<sequence>MSGCNIQTLLAYHSLTGPLINNSDEVHVIHNKGGVKRSSTTKPTKLVRVKVEQIMIT</sequence>
<proteinExistence type="predicted"/>
<organism evidence="1">
    <name type="scientific">Medicago truncatula</name>
    <name type="common">Barrel medic</name>
    <name type="synonym">Medicago tribuloides</name>
    <dbReference type="NCBI Taxonomy" id="3880"/>
    <lineage>
        <taxon>Eukaryota</taxon>
        <taxon>Viridiplantae</taxon>
        <taxon>Streptophyta</taxon>
        <taxon>Embryophyta</taxon>
        <taxon>Tracheophyta</taxon>
        <taxon>Spermatophyta</taxon>
        <taxon>Magnoliopsida</taxon>
        <taxon>eudicotyledons</taxon>
        <taxon>Gunneridae</taxon>
        <taxon>Pentapetalae</taxon>
        <taxon>rosids</taxon>
        <taxon>fabids</taxon>
        <taxon>Fabales</taxon>
        <taxon>Fabaceae</taxon>
        <taxon>Papilionoideae</taxon>
        <taxon>50 kb inversion clade</taxon>
        <taxon>NPAAA clade</taxon>
        <taxon>Hologalegina</taxon>
        <taxon>IRL clade</taxon>
        <taxon>Trifolieae</taxon>
        <taxon>Medicago</taxon>
    </lineage>
</organism>
<dbReference type="EMBL" id="PSQE01000003">
    <property type="protein sequence ID" value="RHN71287.1"/>
    <property type="molecule type" value="Genomic_DNA"/>
</dbReference>
<name>A0A396J7V9_MEDTR</name>
<reference evidence="1" key="1">
    <citation type="journal article" date="2018" name="Nat. Plants">
        <title>Whole-genome landscape of Medicago truncatula symbiotic genes.</title>
        <authorList>
            <person name="Pecrix Y."/>
            <person name="Gamas P."/>
            <person name="Carrere S."/>
        </authorList>
    </citation>
    <scope>NUCLEOTIDE SEQUENCE</scope>
    <source>
        <tissue evidence="1">Leaves</tissue>
    </source>
</reference>
<dbReference type="Proteomes" id="UP000265566">
    <property type="component" value="Chromosome 3"/>
</dbReference>
<comment type="caution">
    <text evidence="1">The sequence shown here is derived from an EMBL/GenBank/DDBJ whole genome shotgun (WGS) entry which is preliminary data.</text>
</comment>
<accession>A0A396J7V9</accession>